<dbReference type="RefSeq" id="WP_049726005.1">
    <property type="nucleotide sequence ID" value="NZ_CP012154.1"/>
</dbReference>
<protein>
    <recommendedName>
        <fullName evidence="1">Anti sigma-E protein RseA N-terminal domain-containing protein</fullName>
    </recommendedName>
</protein>
<dbReference type="Proteomes" id="UP000066624">
    <property type="component" value="Chromosome"/>
</dbReference>
<dbReference type="InterPro" id="IPR036147">
    <property type="entry name" value="Anti-sigma_E_RseA_N_sf"/>
</dbReference>
<keyword evidence="3" id="KW-1185">Reference proteome</keyword>
<gene>
    <name evidence="2" type="ORF">WM2015_2080</name>
</gene>
<name>A0A0K0XXP1_9GAMM</name>
<dbReference type="SUPFAM" id="SSF89069">
    <property type="entry name" value="N-terminal, cytoplasmic domain of anti-sigmaE factor RseA"/>
    <property type="match status" value="1"/>
</dbReference>
<evidence type="ECO:0000313" key="2">
    <source>
        <dbReference type="EMBL" id="AKS42445.1"/>
    </source>
</evidence>
<dbReference type="AlphaFoldDB" id="A0A0K0XXP1"/>
<dbReference type="InterPro" id="IPR005572">
    <property type="entry name" value="Anti-sigma_E_RseA_N"/>
</dbReference>
<dbReference type="Pfam" id="PF03872">
    <property type="entry name" value="RseA_N"/>
    <property type="match status" value="1"/>
</dbReference>
<organism evidence="2 3">
    <name type="scientific">Wenzhouxiangella marina</name>
    <dbReference type="NCBI Taxonomy" id="1579979"/>
    <lineage>
        <taxon>Bacteria</taxon>
        <taxon>Pseudomonadati</taxon>
        <taxon>Pseudomonadota</taxon>
        <taxon>Gammaproteobacteria</taxon>
        <taxon>Chromatiales</taxon>
        <taxon>Wenzhouxiangellaceae</taxon>
        <taxon>Wenzhouxiangella</taxon>
    </lineage>
</organism>
<dbReference type="CDD" id="cd16328">
    <property type="entry name" value="RseA_N"/>
    <property type="match status" value="1"/>
</dbReference>
<sequence>MSDSTEHLSSLMDGELDAQGREFVLRRLSSDAGMSATWRRYHLVRACMHQEFTVTTCIVDRVSAAVAEESAPGSAGFPRWFKPLAGGAIAASAALFAIVAINSSLLQRNQSVLGDDQPGFVAQPTVLDQPFSQQPVPVSFSEISPAERQRINSYLLRHNQAVGGSGFVSYLPIVTGQTGERIDMEPLASGEATPLNQDVAEQDR</sequence>
<dbReference type="GO" id="GO:0016989">
    <property type="term" value="F:sigma factor antagonist activity"/>
    <property type="evidence" value="ECO:0007669"/>
    <property type="project" value="InterPro"/>
</dbReference>
<reference evidence="3" key="1">
    <citation type="submission" date="2015-07" db="EMBL/GenBank/DDBJ databases">
        <authorList>
            <person name="Kim K.M."/>
        </authorList>
    </citation>
    <scope>NUCLEOTIDE SEQUENCE [LARGE SCALE GENOMIC DNA]</scope>
    <source>
        <strain evidence="3">KCTC 42284</strain>
    </source>
</reference>
<evidence type="ECO:0000313" key="3">
    <source>
        <dbReference type="Proteomes" id="UP000066624"/>
    </source>
</evidence>
<dbReference type="Gene3D" id="1.10.10.880">
    <property type="entry name" value="Anti sigma-E protein RseA, N-terminal domain"/>
    <property type="match status" value="1"/>
</dbReference>
<dbReference type="PANTHER" id="PTHR38104:SF1">
    <property type="entry name" value="ANTI-SIGMA-E FACTOR RSEA"/>
    <property type="match status" value="1"/>
</dbReference>
<evidence type="ECO:0000259" key="1">
    <source>
        <dbReference type="Pfam" id="PF03872"/>
    </source>
</evidence>
<dbReference type="STRING" id="1579979.WM2015_2080"/>
<dbReference type="InterPro" id="IPR052383">
    <property type="entry name" value="Anti-sigma-E_RseA-like"/>
</dbReference>
<feature type="domain" description="Anti sigma-E protein RseA N-terminal" evidence="1">
    <location>
        <begin position="5"/>
        <end position="70"/>
    </location>
</feature>
<dbReference type="EMBL" id="CP012154">
    <property type="protein sequence ID" value="AKS42445.1"/>
    <property type="molecule type" value="Genomic_DNA"/>
</dbReference>
<dbReference type="PANTHER" id="PTHR38104">
    <property type="match status" value="1"/>
</dbReference>
<proteinExistence type="predicted"/>
<accession>A0A0K0XXP1</accession>
<dbReference type="OrthoDB" id="5298512at2"/>
<dbReference type="KEGG" id="wma:WM2015_2080"/>